<dbReference type="EMBL" id="MU004230">
    <property type="protein sequence ID" value="KAF2675534.1"/>
    <property type="molecule type" value="Genomic_DNA"/>
</dbReference>
<evidence type="ECO:0000313" key="3">
    <source>
        <dbReference type="EMBL" id="KAF2675534.1"/>
    </source>
</evidence>
<reference evidence="3" key="1">
    <citation type="journal article" date="2020" name="Stud. Mycol.">
        <title>101 Dothideomycetes genomes: a test case for predicting lifestyles and emergence of pathogens.</title>
        <authorList>
            <person name="Haridas S."/>
            <person name="Albert R."/>
            <person name="Binder M."/>
            <person name="Bloem J."/>
            <person name="Labutti K."/>
            <person name="Salamov A."/>
            <person name="Andreopoulos B."/>
            <person name="Baker S."/>
            <person name="Barry K."/>
            <person name="Bills G."/>
            <person name="Bluhm B."/>
            <person name="Cannon C."/>
            <person name="Castanera R."/>
            <person name="Culley D."/>
            <person name="Daum C."/>
            <person name="Ezra D."/>
            <person name="Gonzalez J."/>
            <person name="Henrissat B."/>
            <person name="Kuo A."/>
            <person name="Liang C."/>
            <person name="Lipzen A."/>
            <person name="Lutzoni F."/>
            <person name="Magnuson J."/>
            <person name="Mondo S."/>
            <person name="Nolan M."/>
            <person name="Ohm R."/>
            <person name="Pangilinan J."/>
            <person name="Park H.-J."/>
            <person name="Ramirez L."/>
            <person name="Alfaro M."/>
            <person name="Sun H."/>
            <person name="Tritt A."/>
            <person name="Yoshinaga Y."/>
            <person name="Zwiers L.-H."/>
            <person name="Turgeon B."/>
            <person name="Goodwin S."/>
            <person name="Spatafora J."/>
            <person name="Crous P."/>
            <person name="Grigoriev I."/>
        </authorList>
    </citation>
    <scope>NUCLEOTIDE SEQUENCE</scope>
    <source>
        <strain evidence="3">CBS 115976</strain>
    </source>
</reference>
<dbReference type="GO" id="GO:0003677">
    <property type="term" value="F:DNA binding"/>
    <property type="evidence" value="ECO:0007669"/>
    <property type="project" value="InterPro"/>
</dbReference>
<dbReference type="InterPro" id="IPR003163">
    <property type="entry name" value="Tscrpt_reg_HTH_APSES-type"/>
</dbReference>
<evidence type="ECO:0000313" key="4">
    <source>
        <dbReference type="Proteomes" id="UP000799302"/>
    </source>
</evidence>
<accession>A0A6A6UX23</accession>
<dbReference type="PANTHER" id="PTHR43828">
    <property type="entry name" value="ASPARAGINASE"/>
    <property type="match status" value="1"/>
</dbReference>
<dbReference type="PANTHER" id="PTHR43828:SF5">
    <property type="entry name" value="TRANSCRIPTIONAL REPRESSOR XBP1"/>
    <property type="match status" value="1"/>
</dbReference>
<feature type="region of interest" description="Disordered" evidence="1">
    <location>
        <begin position="419"/>
        <end position="457"/>
    </location>
</feature>
<dbReference type="OrthoDB" id="5562739at2759"/>
<evidence type="ECO:0000259" key="2">
    <source>
        <dbReference type="PROSITE" id="PS51299"/>
    </source>
</evidence>
<evidence type="ECO:0000256" key="1">
    <source>
        <dbReference type="SAM" id="MobiDB-lite"/>
    </source>
</evidence>
<feature type="compositionally biased region" description="Polar residues" evidence="1">
    <location>
        <begin position="318"/>
        <end position="330"/>
    </location>
</feature>
<sequence length="489" mass="54035">MNIQDLLNPSAPERPRERQQELRQLQSQYQHPAPLPPYIAAQPTTKSAKDQPVYRTSRPKQPINYPPHDAPVGSLLHKEHKKHSVFPLGNIIEYASHIPYASEKKRFGALTGRSAFEVFVYEFKLPDSLDPNKKFFIYWDYMNGLVRMTNIFKACGFPKTTPNKALNTTPGLKGISHSITGGNLEAQGYWVPYKAAKALAATFCFNIRFLLVPVFGEDFMELCIPPGHKAFSRFDIDQSIVQDCIKEANEWLAAAEAKKSASPDLRTPFTPNRQPNPREWTPGPSSSPKGLGIASHYRTMTGYASSLTPAASPYGESIVSQSSTPVQPTLYSPEVSPKSRPLTGHAKGSQHPSSSPLDSSDRPVFRETNWTPINLHSARYGQVEREAAETLAALHTRSTTPLGEPPAASSLVLADVLHSRTTKRRHSSQEEDELETPDVAMAEDPQPAIVSPQNKGLRFTDARAANVLLDIRADDSKPPAGKKARRASK</sequence>
<keyword evidence="4" id="KW-1185">Reference proteome</keyword>
<dbReference type="Proteomes" id="UP000799302">
    <property type="component" value="Unassembled WGS sequence"/>
</dbReference>
<dbReference type="AlphaFoldDB" id="A0A6A6UX23"/>
<gene>
    <name evidence="3" type="ORF">BT63DRAFT_450521</name>
</gene>
<feature type="region of interest" description="Disordered" evidence="1">
    <location>
        <begin position="257"/>
        <end position="292"/>
    </location>
</feature>
<protein>
    <recommendedName>
        <fullName evidence="2">HTH APSES-type domain-containing protein</fullName>
    </recommendedName>
</protein>
<dbReference type="InterPro" id="IPR051642">
    <property type="entry name" value="SWI6-like"/>
</dbReference>
<dbReference type="GO" id="GO:0030907">
    <property type="term" value="C:MBF transcription complex"/>
    <property type="evidence" value="ECO:0007669"/>
    <property type="project" value="TreeGrafter"/>
</dbReference>
<dbReference type="GO" id="GO:0000981">
    <property type="term" value="F:DNA-binding transcription factor activity, RNA polymerase II-specific"/>
    <property type="evidence" value="ECO:0007669"/>
    <property type="project" value="UniProtKB-ARBA"/>
</dbReference>
<feature type="domain" description="HTH APSES-type" evidence="2">
    <location>
        <begin position="105"/>
        <end position="226"/>
    </location>
</feature>
<dbReference type="InterPro" id="IPR036887">
    <property type="entry name" value="HTH_APSES_sf"/>
</dbReference>
<proteinExistence type="predicted"/>
<name>A0A6A6UX23_9PEZI</name>
<dbReference type="PROSITE" id="PS51299">
    <property type="entry name" value="HTH_APSES"/>
    <property type="match status" value="1"/>
</dbReference>
<feature type="region of interest" description="Disordered" evidence="1">
    <location>
        <begin position="315"/>
        <end position="365"/>
    </location>
</feature>
<organism evidence="3 4">
    <name type="scientific">Microthyrium microscopicum</name>
    <dbReference type="NCBI Taxonomy" id="703497"/>
    <lineage>
        <taxon>Eukaryota</taxon>
        <taxon>Fungi</taxon>
        <taxon>Dikarya</taxon>
        <taxon>Ascomycota</taxon>
        <taxon>Pezizomycotina</taxon>
        <taxon>Dothideomycetes</taxon>
        <taxon>Dothideomycetes incertae sedis</taxon>
        <taxon>Microthyriales</taxon>
        <taxon>Microthyriaceae</taxon>
        <taxon>Microthyrium</taxon>
    </lineage>
</organism>
<dbReference type="SUPFAM" id="SSF54616">
    <property type="entry name" value="DNA-binding domain of Mlu1-box binding protein MBP1"/>
    <property type="match status" value="1"/>
</dbReference>
<feature type="compositionally biased region" description="Basic residues" evidence="1">
    <location>
        <begin position="480"/>
        <end position="489"/>
    </location>
</feature>
<feature type="region of interest" description="Disordered" evidence="1">
    <location>
        <begin position="470"/>
        <end position="489"/>
    </location>
</feature>
<dbReference type="Gene3D" id="3.10.260.10">
    <property type="entry name" value="Transcription regulator HTH, APSES-type DNA-binding domain"/>
    <property type="match status" value="1"/>
</dbReference>
<dbReference type="GO" id="GO:0033309">
    <property type="term" value="C:SBF transcription complex"/>
    <property type="evidence" value="ECO:0007669"/>
    <property type="project" value="TreeGrafter"/>
</dbReference>
<feature type="region of interest" description="Disordered" evidence="1">
    <location>
        <begin position="1"/>
        <end position="67"/>
    </location>
</feature>